<evidence type="ECO:0000256" key="8">
    <source>
        <dbReference type="ARBA" id="ARBA00023136"/>
    </source>
</evidence>
<reference evidence="11" key="2">
    <citation type="journal article" date="2021" name="PeerJ">
        <title>Extensive microbial diversity within the chicken gut microbiome revealed by metagenomics and culture.</title>
        <authorList>
            <person name="Gilroy R."/>
            <person name="Ravi A."/>
            <person name="Getino M."/>
            <person name="Pursley I."/>
            <person name="Horton D.L."/>
            <person name="Alikhan N.F."/>
            <person name="Baker D."/>
            <person name="Gharbi K."/>
            <person name="Hall N."/>
            <person name="Watson M."/>
            <person name="Adriaenssens E.M."/>
            <person name="Foster-Nyarko E."/>
            <person name="Jarju S."/>
            <person name="Secka A."/>
            <person name="Antonio M."/>
            <person name="Oren A."/>
            <person name="Chaudhuri R.R."/>
            <person name="La Ragione R."/>
            <person name="Hildebrand F."/>
            <person name="Pallen M.J."/>
        </authorList>
    </citation>
    <scope>NUCLEOTIDE SEQUENCE</scope>
    <source>
        <strain evidence="11">1063</strain>
    </source>
</reference>
<keyword evidence="4 9" id="KW-0812">Transmembrane</keyword>
<dbReference type="Pfam" id="PF03840">
    <property type="entry name" value="SecG"/>
    <property type="match status" value="1"/>
</dbReference>
<evidence type="ECO:0000313" key="11">
    <source>
        <dbReference type="EMBL" id="HIU21526.1"/>
    </source>
</evidence>
<reference evidence="11" key="1">
    <citation type="submission" date="2020-10" db="EMBL/GenBank/DDBJ databases">
        <authorList>
            <person name="Gilroy R."/>
        </authorList>
    </citation>
    <scope>NUCLEOTIDE SEQUENCE</scope>
    <source>
        <strain evidence="11">1063</strain>
    </source>
</reference>
<feature type="transmembrane region" description="Helical" evidence="9">
    <location>
        <begin position="100"/>
        <end position="121"/>
    </location>
</feature>
<evidence type="ECO:0000256" key="2">
    <source>
        <dbReference type="ARBA" id="ARBA00008445"/>
    </source>
</evidence>
<keyword evidence="9" id="KW-1003">Cell membrane</keyword>
<dbReference type="NCBIfam" id="TIGR00810">
    <property type="entry name" value="secG"/>
    <property type="match status" value="1"/>
</dbReference>
<dbReference type="EMBL" id="DVMN01000085">
    <property type="protein sequence ID" value="HIU21526.1"/>
    <property type="molecule type" value="Genomic_DNA"/>
</dbReference>
<feature type="transmembrane region" description="Helical" evidence="9">
    <location>
        <begin position="47"/>
        <end position="66"/>
    </location>
</feature>
<keyword evidence="3 9" id="KW-0813">Transport</keyword>
<dbReference type="GO" id="GO:0015450">
    <property type="term" value="F:protein-transporting ATPase activity"/>
    <property type="evidence" value="ECO:0007669"/>
    <property type="project" value="UniProtKB-UniRule"/>
</dbReference>
<evidence type="ECO:0000256" key="7">
    <source>
        <dbReference type="ARBA" id="ARBA00023010"/>
    </source>
</evidence>
<keyword evidence="8 9" id="KW-0472">Membrane</keyword>
<proteinExistence type="inferred from homology"/>
<keyword evidence="7 9" id="KW-0811">Translocation</keyword>
<gene>
    <name evidence="11" type="primary">secG</name>
    <name evidence="11" type="ORF">IAD51_04770</name>
</gene>
<evidence type="ECO:0000256" key="5">
    <source>
        <dbReference type="ARBA" id="ARBA00022927"/>
    </source>
</evidence>
<evidence type="ECO:0000256" key="6">
    <source>
        <dbReference type="ARBA" id="ARBA00022989"/>
    </source>
</evidence>
<keyword evidence="6 9" id="KW-1133">Transmembrane helix</keyword>
<name>A0A9D1HRW5_9FIRM</name>
<evidence type="ECO:0000256" key="9">
    <source>
        <dbReference type="RuleBase" id="RU365087"/>
    </source>
</evidence>
<evidence type="ECO:0000256" key="3">
    <source>
        <dbReference type="ARBA" id="ARBA00022448"/>
    </source>
</evidence>
<feature type="signal peptide" evidence="10">
    <location>
        <begin position="1"/>
        <end position="23"/>
    </location>
</feature>
<dbReference type="GO" id="GO:0005886">
    <property type="term" value="C:plasma membrane"/>
    <property type="evidence" value="ECO:0007669"/>
    <property type="project" value="UniProtKB-SubCell"/>
</dbReference>
<evidence type="ECO:0000313" key="12">
    <source>
        <dbReference type="Proteomes" id="UP000824088"/>
    </source>
</evidence>
<accession>A0A9D1HRW5</accession>
<evidence type="ECO:0000256" key="1">
    <source>
        <dbReference type="ARBA" id="ARBA00004141"/>
    </source>
</evidence>
<comment type="caution">
    <text evidence="11">The sequence shown here is derived from an EMBL/GenBank/DDBJ whole genome shotgun (WGS) entry which is preliminary data.</text>
</comment>
<dbReference type="PROSITE" id="PS51257">
    <property type="entry name" value="PROKAR_LIPOPROTEIN"/>
    <property type="match status" value="1"/>
</dbReference>
<dbReference type="AlphaFoldDB" id="A0A9D1HRW5"/>
<evidence type="ECO:0000256" key="10">
    <source>
        <dbReference type="SAM" id="SignalP"/>
    </source>
</evidence>
<feature type="chain" id="PRO_5039622275" description="Protein-export membrane protein SecG" evidence="10">
    <location>
        <begin position="24"/>
        <end position="122"/>
    </location>
</feature>
<keyword evidence="5 9" id="KW-0653">Protein transport</keyword>
<dbReference type="InterPro" id="IPR004692">
    <property type="entry name" value="SecG"/>
</dbReference>
<protein>
    <recommendedName>
        <fullName evidence="9">Protein-export membrane protein SecG</fullName>
    </recommendedName>
</protein>
<keyword evidence="10" id="KW-0732">Signal</keyword>
<comment type="subcellular location">
    <subcellularLocation>
        <location evidence="9">Cell membrane</location>
        <topology evidence="9">Multi-pass membrane protein</topology>
    </subcellularLocation>
    <subcellularLocation>
        <location evidence="1">Membrane</location>
        <topology evidence="1">Multi-pass membrane protein</topology>
    </subcellularLocation>
</comment>
<sequence length="122" mass="12991">MKKRVLLIALVVVLVACLGVMLAACDSSTTSDPAGSIPQQTRENVLIAFMILMLVASIGMIVVVMMQKGTNDNVGVISGASDTYYGRNKEKGKEGVLKKVTFGLFAFILVCSIICFVIGMVN</sequence>
<comment type="function">
    <text evidence="9">Involved in protein export. Participates in an early event of protein translocation.</text>
</comment>
<organism evidence="11 12">
    <name type="scientific">Candidatus Limadaptatus stercorigallinarum</name>
    <dbReference type="NCBI Taxonomy" id="2840845"/>
    <lineage>
        <taxon>Bacteria</taxon>
        <taxon>Bacillati</taxon>
        <taxon>Bacillota</taxon>
        <taxon>Clostridia</taxon>
        <taxon>Eubacteriales</taxon>
        <taxon>Candidatus Limadaptatus</taxon>
    </lineage>
</organism>
<comment type="similarity">
    <text evidence="2 9">Belongs to the SecG family.</text>
</comment>
<evidence type="ECO:0000256" key="4">
    <source>
        <dbReference type="ARBA" id="ARBA00022692"/>
    </source>
</evidence>
<dbReference type="Proteomes" id="UP000824088">
    <property type="component" value="Unassembled WGS sequence"/>
</dbReference>
<dbReference type="GO" id="GO:0009306">
    <property type="term" value="P:protein secretion"/>
    <property type="evidence" value="ECO:0007669"/>
    <property type="project" value="UniProtKB-UniRule"/>
</dbReference>